<proteinExistence type="predicted"/>
<feature type="transmembrane region" description="Helical" evidence="2">
    <location>
        <begin position="415"/>
        <end position="435"/>
    </location>
</feature>
<feature type="compositionally biased region" description="Low complexity" evidence="1">
    <location>
        <begin position="233"/>
        <end position="243"/>
    </location>
</feature>
<feature type="transmembrane region" description="Helical" evidence="2">
    <location>
        <begin position="186"/>
        <end position="213"/>
    </location>
</feature>
<feature type="transmembrane region" description="Helical" evidence="2">
    <location>
        <begin position="441"/>
        <end position="465"/>
    </location>
</feature>
<protein>
    <submittedName>
        <fullName evidence="3">SLC13 family permease</fullName>
    </submittedName>
</protein>
<organism evidence="3 4">
    <name type="scientific">Pseudonocardia alni subsp. carboxydivorans</name>
    <dbReference type="NCBI Taxonomy" id="415010"/>
    <lineage>
        <taxon>Bacteria</taxon>
        <taxon>Bacillati</taxon>
        <taxon>Actinomycetota</taxon>
        <taxon>Actinomycetes</taxon>
        <taxon>Pseudonocardiales</taxon>
        <taxon>Pseudonocardiaceae</taxon>
        <taxon>Pseudonocardia</taxon>
    </lineage>
</organism>
<keyword evidence="2" id="KW-0472">Membrane</keyword>
<feature type="transmembrane region" description="Helical" evidence="2">
    <location>
        <begin position="477"/>
        <end position="501"/>
    </location>
</feature>
<feature type="transmembrane region" description="Helical" evidence="2">
    <location>
        <begin position="359"/>
        <end position="377"/>
    </location>
</feature>
<feature type="transmembrane region" description="Helical" evidence="2">
    <location>
        <begin position="282"/>
        <end position="305"/>
    </location>
</feature>
<feature type="transmembrane region" description="Helical" evidence="2">
    <location>
        <begin position="156"/>
        <end position="174"/>
    </location>
</feature>
<feature type="transmembrane region" description="Helical" evidence="2">
    <location>
        <begin position="119"/>
        <end position="149"/>
    </location>
</feature>
<dbReference type="RefSeq" id="WP_346101654.1">
    <property type="nucleotide sequence ID" value="NZ_BAAAOD010000001.1"/>
</dbReference>
<evidence type="ECO:0000256" key="1">
    <source>
        <dbReference type="SAM" id="MobiDB-lite"/>
    </source>
</evidence>
<dbReference type="InterPro" id="IPR003474">
    <property type="entry name" value="Glcn_transporter"/>
</dbReference>
<dbReference type="Proteomes" id="UP001367513">
    <property type="component" value="Unassembled WGS sequence"/>
</dbReference>
<gene>
    <name evidence="3" type="ORF">WG925_17190</name>
</gene>
<comment type="caution">
    <text evidence="3">The sequence shown here is derived from an EMBL/GenBank/DDBJ whole genome shotgun (WGS) entry which is preliminary data.</text>
</comment>
<dbReference type="Pfam" id="PF02447">
    <property type="entry name" value="GntP_permease"/>
    <property type="match status" value="2"/>
</dbReference>
<accession>A0ABU9AGG2</accession>
<feature type="transmembrane region" description="Helical" evidence="2">
    <location>
        <begin position="317"/>
        <end position="338"/>
    </location>
</feature>
<feature type="transmembrane region" description="Helical" evidence="2">
    <location>
        <begin position="12"/>
        <end position="31"/>
    </location>
</feature>
<sequence length="502" mass="50500">MTFLDWLQNDTAGLLTLAAVSVALLLIMIMRLRLEPFIALIVTGVLVALVAGVSVTDLVGTPIKASDSLFETGFAGILGHIAPIIGLGTVLGAIMERSGGADALTERLLRLFGPKGAPLAMGVTGLVLGIPVFFDIGIFVLAPLVYVAARRGGRSLVLYAMPMLAGLSMTHAFLPPHPGPVTAGGLLGVGMGWVIAMGLLCGIPAWLVSGVWWGSFIGRRIQVGVPEDLPGAAAPAAAPGPAGSARDTGDSDGDPSGGGTGGVRTAETAGPRTAVAVAAPPSVALISSIIAVPLVLILAATVAGVTLPEGTVLRDVLVLLGTPAIALTLSVLLALYLLGIRRGTSMAELGRISGESLRPVGMILLVVGAGAFFGKVLQTTGVGDALAGSMTAIGLPVIASAYLISAALRIAQGSATVAIVTTAGIIGPTVAAGGYSQPQLALIVVAVSAGSIIASHVNDGGFWIVAKYFNMTVKQTLMTWTVLETILSVVGFAAAALVWAVV</sequence>
<dbReference type="EMBL" id="JBBPIX010000008">
    <property type="protein sequence ID" value="MEK6465481.1"/>
    <property type="molecule type" value="Genomic_DNA"/>
</dbReference>
<feature type="transmembrane region" description="Helical" evidence="2">
    <location>
        <begin position="37"/>
        <end position="60"/>
    </location>
</feature>
<keyword evidence="2" id="KW-1133">Transmembrane helix</keyword>
<dbReference type="PIRSF" id="PIRSF002746">
    <property type="entry name" value="Gluconate_transporter"/>
    <property type="match status" value="1"/>
</dbReference>
<dbReference type="PANTHER" id="PTHR30354">
    <property type="entry name" value="GNT FAMILY GLUCONATE TRANSPORTER"/>
    <property type="match status" value="1"/>
</dbReference>
<reference evidence="3 4" key="1">
    <citation type="submission" date="2024-03" db="EMBL/GenBank/DDBJ databases">
        <title>Draft genome sequence of Pseudonocardia carboxydivorans JCM 14827.</title>
        <authorList>
            <person name="Duangmal K."/>
        </authorList>
    </citation>
    <scope>NUCLEOTIDE SEQUENCE [LARGE SCALE GENOMIC DNA]</scope>
    <source>
        <strain evidence="3 4">JCM 14827</strain>
    </source>
</reference>
<feature type="transmembrane region" description="Helical" evidence="2">
    <location>
        <begin position="389"/>
        <end position="408"/>
    </location>
</feature>
<keyword evidence="4" id="KW-1185">Reference proteome</keyword>
<evidence type="ECO:0000313" key="3">
    <source>
        <dbReference type="EMBL" id="MEK6465481.1"/>
    </source>
</evidence>
<dbReference type="PANTHER" id="PTHR30354:SF25">
    <property type="entry name" value="INNER MEMBRANE PERMEASE YGBN"/>
    <property type="match status" value="1"/>
</dbReference>
<evidence type="ECO:0000256" key="2">
    <source>
        <dbReference type="SAM" id="Phobius"/>
    </source>
</evidence>
<evidence type="ECO:0000313" key="4">
    <source>
        <dbReference type="Proteomes" id="UP001367513"/>
    </source>
</evidence>
<feature type="transmembrane region" description="Helical" evidence="2">
    <location>
        <begin position="72"/>
        <end position="95"/>
    </location>
</feature>
<keyword evidence="2" id="KW-0812">Transmembrane</keyword>
<feature type="region of interest" description="Disordered" evidence="1">
    <location>
        <begin position="233"/>
        <end position="266"/>
    </location>
</feature>
<name>A0ABU9AGG2_PSEA5</name>